<organism evidence="2 3">
    <name type="scientific">Mangrovivirga cuniculi</name>
    <dbReference type="NCBI Taxonomy" id="2715131"/>
    <lineage>
        <taxon>Bacteria</taxon>
        <taxon>Pseudomonadati</taxon>
        <taxon>Bacteroidota</taxon>
        <taxon>Cytophagia</taxon>
        <taxon>Cytophagales</taxon>
        <taxon>Mangrovivirgaceae</taxon>
        <taxon>Mangrovivirga</taxon>
    </lineage>
</organism>
<dbReference type="InterPro" id="IPR000866">
    <property type="entry name" value="AhpC/TSA"/>
</dbReference>
<dbReference type="GO" id="GO:0016491">
    <property type="term" value="F:oxidoreductase activity"/>
    <property type="evidence" value="ECO:0007669"/>
    <property type="project" value="InterPro"/>
</dbReference>
<dbReference type="AlphaFoldDB" id="A0A4D7JFL2"/>
<name>A0A4D7JFL2_9BACT</name>
<dbReference type="Gene3D" id="3.40.30.10">
    <property type="entry name" value="Glutaredoxin"/>
    <property type="match status" value="1"/>
</dbReference>
<dbReference type="Proteomes" id="UP000298616">
    <property type="component" value="Chromosome"/>
</dbReference>
<dbReference type="EMBL" id="CP028923">
    <property type="protein sequence ID" value="QCK14431.1"/>
    <property type="molecule type" value="Genomic_DNA"/>
</dbReference>
<sequence>MTHFKLNWVLLITFLFFNLSFTSYSQKNANDAPLQKAPDFNLSDLSGNEISMNEYKGEFLVIHIATTWCPFCNAEAPYLQALYEKYQSKNVNVLIIDVKEPKELVKAKLQDRFNFTFPVLLDSDGKVAASFAPDNVLPDLARDEVMLASNLIVDPEGNIQFMSLLDSKNFDAKLISLQKRLNELLQEH</sequence>
<feature type="domain" description="Thioredoxin" evidence="1">
    <location>
        <begin position="31"/>
        <end position="186"/>
    </location>
</feature>
<dbReference type="InterPro" id="IPR013766">
    <property type="entry name" value="Thioredoxin_domain"/>
</dbReference>
<dbReference type="SUPFAM" id="SSF52833">
    <property type="entry name" value="Thioredoxin-like"/>
    <property type="match status" value="1"/>
</dbReference>
<dbReference type="InterPro" id="IPR050553">
    <property type="entry name" value="Thioredoxin_ResA/DsbE_sf"/>
</dbReference>
<dbReference type="GO" id="GO:0016209">
    <property type="term" value="F:antioxidant activity"/>
    <property type="evidence" value="ECO:0007669"/>
    <property type="project" value="InterPro"/>
</dbReference>
<dbReference type="KEGG" id="fpf:DCC35_06600"/>
<gene>
    <name evidence="2" type="ORF">DCC35_06600</name>
</gene>
<accession>A0A4D7JFL2</accession>
<protein>
    <recommendedName>
        <fullName evidence="1">Thioredoxin domain-containing protein</fullName>
    </recommendedName>
</protein>
<dbReference type="PANTHER" id="PTHR42852">
    <property type="entry name" value="THIOL:DISULFIDE INTERCHANGE PROTEIN DSBE"/>
    <property type="match status" value="1"/>
</dbReference>
<proteinExistence type="predicted"/>
<dbReference type="InterPro" id="IPR036249">
    <property type="entry name" value="Thioredoxin-like_sf"/>
</dbReference>
<keyword evidence="3" id="KW-1185">Reference proteome</keyword>
<dbReference type="PANTHER" id="PTHR42852:SF13">
    <property type="entry name" value="PROTEIN DIPZ"/>
    <property type="match status" value="1"/>
</dbReference>
<evidence type="ECO:0000313" key="3">
    <source>
        <dbReference type="Proteomes" id="UP000298616"/>
    </source>
</evidence>
<dbReference type="OrthoDB" id="9815205at2"/>
<dbReference type="Pfam" id="PF00578">
    <property type="entry name" value="AhpC-TSA"/>
    <property type="match status" value="1"/>
</dbReference>
<evidence type="ECO:0000259" key="1">
    <source>
        <dbReference type="PROSITE" id="PS51352"/>
    </source>
</evidence>
<dbReference type="RefSeq" id="WP_137090022.1">
    <property type="nucleotide sequence ID" value="NZ_CP028923.1"/>
</dbReference>
<dbReference type="CDD" id="cd02966">
    <property type="entry name" value="TlpA_like_family"/>
    <property type="match status" value="1"/>
</dbReference>
<dbReference type="PROSITE" id="PS51352">
    <property type="entry name" value="THIOREDOXIN_2"/>
    <property type="match status" value="1"/>
</dbReference>
<reference evidence="2 3" key="1">
    <citation type="submission" date="2018-04" db="EMBL/GenBank/DDBJ databases">
        <title>Complete genome uncultured novel isolate.</title>
        <authorList>
            <person name="Merlino G."/>
        </authorList>
    </citation>
    <scope>NUCLEOTIDE SEQUENCE [LARGE SCALE GENOMIC DNA]</scope>
    <source>
        <strain evidence="3">R1DC9</strain>
    </source>
</reference>
<evidence type="ECO:0000313" key="2">
    <source>
        <dbReference type="EMBL" id="QCK14431.1"/>
    </source>
</evidence>